<dbReference type="AlphaFoldDB" id="A0A078LWA9"/>
<dbReference type="STRING" id="1461582.BN1048_00495"/>
<protein>
    <submittedName>
        <fullName evidence="2">Uncharacterized protein</fullName>
    </submittedName>
</protein>
<comment type="similarity">
    <text evidence="1">Belongs to the asp23 family.</text>
</comment>
<evidence type="ECO:0000256" key="1">
    <source>
        <dbReference type="ARBA" id="ARBA00005721"/>
    </source>
</evidence>
<reference evidence="2 3" key="1">
    <citation type="submission" date="2014-07" db="EMBL/GenBank/DDBJ databases">
        <authorList>
            <person name="Urmite Genomes Urmite Genomes"/>
        </authorList>
    </citation>
    <scope>NUCLEOTIDE SEQUENCE [LARGE SCALE GENOMIC DNA]</scope>
    <source>
        <strain evidence="2 3">13MG44_air</strain>
    </source>
</reference>
<evidence type="ECO:0000313" key="2">
    <source>
        <dbReference type="EMBL" id="CDZ99488.1"/>
    </source>
</evidence>
<name>A0A078LWA9_9STAP</name>
<keyword evidence="3" id="KW-1185">Reference proteome</keyword>
<dbReference type="Pfam" id="PF03780">
    <property type="entry name" value="Asp23"/>
    <property type="match status" value="1"/>
</dbReference>
<dbReference type="PANTHER" id="PTHR34297:SF2">
    <property type="entry name" value="ASP23_GLS24 FAMILY ENVELOPE STRESS RESPONSE PROTEIN"/>
    <property type="match status" value="1"/>
</dbReference>
<dbReference type="OrthoDB" id="9791482at2"/>
<evidence type="ECO:0000313" key="3">
    <source>
        <dbReference type="Proteomes" id="UP000044136"/>
    </source>
</evidence>
<proteinExistence type="inferred from homology"/>
<dbReference type="Proteomes" id="UP000044136">
    <property type="component" value="Unassembled WGS sequence"/>
</dbReference>
<dbReference type="InterPro" id="IPR005531">
    <property type="entry name" value="Asp23"/>
</dbReference>
<dbReference type="eggNOG" id="COG1302">
    <property type="taxonomic scope" value="Bacteria"/>
</dbReference>
<dbReference type="EMBL" id="CCSE01000001">
    <property type="protein sequence ID" value="CDZ99488.1"/>
    <property type="molecule type" value="Genomic_DNA"/>
</dbReference>
<dbReference type="PANTHER" id="PTHR34297">
    <property type="entry name" value="HYPOTHETICAL CYTOSOLIC PROTEIN-RELATED"/>
    <property type="match status" value="1"/>
</dbReference>
<dbReference type="HOGENOM" id="CLU_113198_2_0_9"/>
<gene>
    <name evidence="2" type="ORF">BN1048_00495</name>
</gene>
<organism evidence="2 3">
    <name type="scientific">Jeotgalicoccus saudimassiliensis</name>
    <dbReference type="NCBI Taxonomy" id="1461582"/>
    <lineage>
        <taxon>Bacteria</taxon>
        <taxon>Bacillati</taxon>
        <taxon>Bacillota</taxon>
        <taxon>Bacilli</taxon>
        <taxon>Bacillales</taxon>
        <taxon>Staphylococcaceae</taxon>
        <taxon>Jeotgalicoccus</taxon>
    </lineage>
</organism>
<sequence>MALEIENELGKIEISTDVIANIAGGTVVESYGVVGMASKNQVRDGFAELLGKENYSRGVIVEHNEDKLKIDLYIIVGYGVKISEVASNVQSTVKYKLEKTLGLSIEAVNIHVQGVRIIGGDE</sequence>
<accession>A0A078LWA9</accession>
<dbReference type="RefSeq" id="WP_035808068.1">
    <property type="nucleotide sequence ID" value="NZ_CCSE01000001.1"/>
</dbReference>